<dbReference type="AlphaFoldDB" id="A0A2S1R674"/>
<protein>
    <submittedName>
        <fullName evidence="2">Growth inhibitor PemK</fullName>
    </submittedName>
</protein>
<dbReference type="Proteomes" id="UP000244928">
    <property type="component" value="Chromosome"/>
</dbReference>
<keyword evidence="3" id="KW-1185">Reference proteome</keyword>
<reference evidence="2 3" key="1">
    <citation type="submission" date="2016-04" db="EMBL/GenBank/DDBJ databases">
        <title>Complete genome sequence of Dietzia lutea YIM 80766T, a strain isolated from desert soil in Egypt.</title>
        <authorList>
            <person name="Zhao J."/>
            <person name="Hu B."/>
            <person name="Geng S."/>
            <person name="Nie Y."/>
            <person name="Tang Y."/>
        </authorList>
    </citation>
    <scope>NUCLEOTIDE SEQUENCE [LARGE SCALE GENOMIC DNA]</scope>
    <source>
        <strain evidence="2 3">YIM 80766</strain>
    </source>
</reference>
<dbReference type="InterPro" id="IPR003477">
    <property type="entry name" value="PemK-like"/>
</dbReference>
<feature type="region of interest" description="Disordered" evidence="1">
    <location>
        <begin position="36"/>
        <end position="79"/>
    </location>
</feature>
<dbReference type="EMBL" id="CP015449">
    <property type="protein sequence ID" value="AWH91755.1"/>
    <property type="molecule type" value="Genomic_DNA"/>
</dbReference>
<evidence type="ECO:0000313" key="3">
    <source>
        <dbReference type="Proteomes" id="UP000244928"/>
    </source>
</evidence>
<dbReference type="OrthoDB" id="5184628at2"/>
<dbReference type="KEGG" id="dlu:A6035_05840"/>
<feature type="compositionally biased region" description="Low complexity" evidence="1">
    <location>
        <begin position="51"/>
        <end position="71"/>
    </location>
</feature>
<dbReference type="SUPFAM" id="SSF50118">
    <property type="entry name" value="Cell growth inhibitor/plasmid maintenance toxic component"/>
    <property type="match status" value="1"/>
</dbReference>
<name>A0A2S1R674_9ACTN</name>
<gene>
    <name evidence="2" type="ORF">A6035_05840</name>
</gene>
<dbReference type="Pfam" id="PF02452">
    <property type="entry name" value="PemK_toxin"/>
    <property type="match status" value="1"/>
</dbReference>
<organism evidence="2 3">
    <name type="scientific">Dietzia lutea</name>
    <dbReference type="NCBI Taxonomy" id="546160"/>
    <lineage>
        <taxon>Bacteria</taxon>
        <taxon>Bacillati</taxon>
        <taxon>Actinomycetota</taxon>
        <taxon>Actinomycetes</taxon>
        <taxon>Mycobacteriales</taxon>
        <taxon>Dietziaceae</taxon>
        <taxon>Dietzia</taxon>
    </lineage>
</organism>
<accession>A0A2S1R674</accession>
<dbReference type="GO" id="GO:0003677">
    <property type="term" value="F:DNA binding"/>
    <property type="evidence" value="ECO:0007669"/>
    <property type="project" value="InterPro"/>
</dbReference>
<evidence type="ECO:0000313" key="2">
    <source>
        <dbReference type="EMBL" id="AWH91755.1"/>
    </source>
</evidence>
<sequence length="189" mass="21189">MAVTLTGMAIDWARVGRTAVRMGRRYGPTVAREVRRRLDDRGVSPALSRQAGTPGRPATTRTAPTSSRARTISYTPDLDGHADPGEIVWTWVEFEENDGRGKDRPVLVVGRDGDRLLGLQLSSREKRDDDEEWLGLGSGPWDSEGRPSWVRLDRVLDVPEQGIRREGAICPRQKFDAVAERLRADYGWH</sequence>
<proteinExistence type="predicted"/>
<evidence type="ECO:0000256" key="1">
    <source>
        <dbReference type="SAM" id="MobiDB-lite"/>
    </source>
</evidence>